<gene>
    <name evidence="2" type="ORF">SCMU_03770</name>
</gene>
<reference evidence="2 3" key="1">
    <citation type="journal article" date="2021" name="J. Biosci. Bioeng.">
        <title>Identification and characterization of a chc gene cluster responsible for the aromatization pathway of cyclohexanecarboxylate degradation in Sinomonas cyclohexanicum ATCC 51369.</title>
        <authorList>
            <person name="Yamamoto T."/>
            <person name="Hasegawa Y."/>
            <person name="Lau P.C.K."/>
            <person name="Iwaki H."/>
        </authorList>
    </citation>
    <scope>NUCLEOTIDE SEQUENCE [LARGE SCALE GENOMIC DNA]</scope>
    <source>
        <strain evidence="2 3">ATCC 51369</strain>
    </source>
</reference>
<dbReference type="InterPro" id="IPR000182">
    <property type="entry name" value="GNAT_dom"/>
</dbReference>
<sequence>MRHDYEIADAVPADAEAILAEMYGTGAGRAVVERVLGTGPAILWVFEDNPRARAFYAKLGFAPDGTRKLDEIGGRVLSEIRMARQASPKKV</sequence>
<dbReference type="PROSITE" id="PS51186">
    <property type="entry name" value="GNAT"/>
    <property type="match status" value="1"/>
</dbReference>
<accession>A0ABN6FBZ0</accession>
<dbReference type="EMBL" id="AP024525">
    <property type="protein sequence ID" value="BCT74535.1"/>
    <property type="molecule type" value="Genomic_DNA"/>
</dbReference>
<feature type="domain" description="N-acetyltransferase" evidence="1">
    <location>
        <begin position="1"/>
        <end position="87"/>
    </location>
</feature>
<protein>
    <recommendedName>
        <fullName evidence="1">N-acetyltransferase domain-containing protein</fullName>
    </recommendedName>
</protein>
<dbReference type="Proteomes" id="UP001319861">
    <property type="component" value="Chromosome"/>
</dbReference>
<dbReference type="SUPFAM" id="SSF55729">
    <property type="entry name" value="Acyl-CoA N-acyltransferases (Nat)"/>
    <property type="match status" value="1"/>
</dbReference>
<organism evidence="2 3">
    <name type="scientific">Sinomonas cyclohexanicum</name>
    <name type="common">Corynebacterium cyclohexanicum</name>
    <dbReference type="NCBI Taxonomy" id="322009"/>
    <lineage>
        <taxon>Bacteria</taxon>
        <taxon>Bacillati</taxon>
        <taxon>Actinomycetota</taxon>
        <taxon>Actinomycetes</taxon>
        <taxon>Micrococcales</taxon>
        <taxon>Micrococcaceae</taxon>
        <taxon>Sinomonas</taxon>
    </lineage>
</organism>
<proteinExistence type="predicted"/>
<dbReference type="InterPro" id="IPR016181">
    <property type="entry name" value="Acyl_CoA_acyltransferase"/>
</dbReference>
<dbReference type="RefSeq" id="WP_229231274.1">
    <property type="nucleotide sequence ID" value="NZ_AP024525.1"/>
</dbReference>
<evidence type="ECO:0000313" key="3">
    <source>
        <dbReference type="Proteomes" id="UP001319861"/>
    </source>
</evidence>
<evidence type="ECO:0000259" key="1">
    <source>
        <dbReference type="PROSITE" id="PS51186"/>
    </source>
</evidence>
<dbReference type="Gene3D" id="3.40.630.30">
    <property type="match status" value="1"/>
</dbReference>
<name>A0ABN6FBZ0_SINCY</name>
<keyword evidence="3" id="KW-1185">Reference proteome</keyword>
<evidence type="ECO:0000313" key="2">
    <source>
        <dbReference type="EMBL" id="BCT74535.1"/>
    </source>
</evidence>